<reference evidence="2 3" key="1">
    <citation type="submission" date="2019-11" db="EMBL/GenBank/DDBJ databases">
        <title>Whole genome sequence of Oryza granulata.</title>
        <authorList>
            <person name="Li W."/>
        </authorList>
    </citation>
    <scope>NUCLEOTIDE SEQUENCE [LARGE SCALE GENOMIC DNA]</scope>
    <source>
        <strain evidence="3">cv. Menghai</strain>
        <tissue evidence="2">Leaf</tissue>
    </source>
</reference>
<organism evidence="2 3">
    <name type="scientific">Oryza meyeriana var. granulata</name>
    <dbReference type="NCBI Taxonomy" id="110450"/>
    <lineage>
        <taxon>Eukaryota</taxon>
        <taxon>Viridiplantae</taxon>
        <taxon>Streptophyta</taxon>
        <taxon>Embryophyta</taxon>
        <taxon>Tracheophyta</taxon>
        <taxon>Spermatophyta</taxon>
        <taxon>Magnoliopsida</taxon>
        <taxon>Liliopsida</taxon>
        <taxon>Poales</taxon>
        <taxon>Poaceae</taxon>
        <taxon>BOP clade</taxon>
        <taxon>Oryzoideae</taxon>
        <taxon>Oryzeae</taxon>
        <taxon>Oryzinae</taxon>
        <taxon>Oryza</taxon>
        <taxon>Oryza meyeriana</taxon>
    </lineage>
</organism>
<comment type="caution">
    <text evidence="2">The sequence shown here is derived from an EMBL/GenBank/DDBJ whole genome shotgun (WGS) entry which is preliminary data.</text>
</comment>
<keyword evidence="3" id="KW-1185">Reference proteome</keyword>
<gene>
    <name evidence="2" type="ORF">E2562_034086</name>
</gene>
<accession>A0A6G1DSU3</accession>
<dbReference type="OrthoDB" id="5307922at2759"/>
<proteinExistence type="predicted"/>
<evidence type="ECO:0000313" key="2">
    <source>
        <dbReference type="EMBL" id="KAF0915174.1"/>
    </source>
</evidence>
<dbReference type="InterPro" id="IPR011042">
    <property type="entry name" value="6-blade_b-propeller_TolB-like"/>
</dbReference>
<protein>
    <recommendedName>
        <fullName evidence="4">Strictosidine synthase conserved region domain-containing protein</fullName>
    </recommendedName>
</protein>
<evidence type="ECO:0000256" key="1">
    <source>
        <dbReference type="SAM" id="MobiDB-lite"/>
    </source>
</evidence>
<dbReference type="Gene3D" id="2.120.10.30">
    <property type="entry name" value="TolB, C-terminal domain"/>
    <property type="match status" value="1"/>
</dbReference>
<dbReference type="EMBL" id="SPHZ02000006">
    <property type="protein sequence ID" value="KAF0915174.1"/>
    <property type="molecule type" value="Genomic_DNA"/>
</dbReference>
<dbReference type="Pfam" id="PF20067">
    <property type="entry name" value="SSL_N"/>
    <property type="match status" value="1"/>
</dbReference>
<evidence type="ECO:0000313" key="3">
    <source>
        <dbReference type="Proteomes" id="UP000479710"/>
    </source>
</evidence>
<dbReference type="AlphaFoldDB" id="A0A6G1DSU3"/>
<dbReference type="Proteomes" id="UP000479710">
    <property type="component" value="Unassembled WGS sequence"/>
</dbReference>
<name>A0A6G1DSU3_9ORYZ</name>
<feature type="region of interest" description="Disordered" evidence="1">
    <location>
        <begin position="1"/>
        <end position="25"/>
    </location>
</feature>
<evidence type="ECO:0008006" key="4">
    <source>
        <dbReference type="Google" id="ProtNLM"/>
    </source>
</evidence>
<sequence length="67" mass="7380">MAEFPGFEAHPVRLPDTSEITPHADARDRLRGAEILFRSEVQGPESVAFNPLGRGPYTDVADGRVLF</sequence>